<evidence type="ECO:0000313" key="1">
    <source>
        <dbReference type="EMBL" id="NKE70189.1"/>
    </source>
</evidence>
<accession>A0A7X6DN73</accession>
<evidence type="ECO:0000313" key="2">
    <source>
        <dbReference type="Proteomes" id="UP000534783"/>
    </source>
</evidence>
<name>A0A7X6DN73_9BACT</name>
<comment type="caution">
    <text evidence="1">The sequence shown here is derived from an EMBL/GenBank/DDBJ whole genome shotgun (WGS) entry which is preliminary data.</text>
</comment>
<dbReference type="AlphaFoldDB" id="A0A7X6DN73"/>
<dbReference type="RefSeq" id="WP_168058454.1">
    <property type="nucleotide sequence ID" value="NZ_VTOW01000001.1"/>
</dbReference>
<protein>
    <submittedName>
        <fullName evidence="1">Uncharacterized protein</fullName>
    </submittedName>
</protein>
<reference evidence="1 2" key="1">
    <citation type="journal article" date="2020" name="Nature">
        <title>Bacterial chemolithoautotrophy via manganese oxidation.</title>
        <authorList>
            <person name="Yu H."/>
            <person name="Leadbetter J.R."/>
        </authorList>
    </citation>
    <scope>NUCLEOTIDE SEQUENCE [LARGE SCALE GENOMIC DNA]</scope>
    <source>
        <strain evidence="1 2">Mn-1</strain>
    </source>
</reference>
<dbReference type="EMBL" id="VTOW01000001">
    <property type="protein sequence ID" value="NKE70189.1"/>
    <property type="molecule type" value="Genomic_DNA"/>
</dbReference>
<proteinExistence type="predicted"/>
<gene>
    <name evidence="1" type="ORF">MNODULE_05455</name>
</gene>
<dbReference type="Proteomes" id="UP000534783">
    <property type="component" value="Unassembled WGS sequence"/>
</dbReference>
<organism evidence="1 2">
    <name type="scientific">Candidatus Manganitrophus noduliformans</name>
    <dbReference type="NCBI Taxonomy" id="2606439"/>
    <lineage>
        <taxon>Bacteria</taxon>
        <taxon>Pseudomonadati</taxon>
        <taxon>Nitrospirota</taxon>
        <taxon>Nitrospiria</taxon>
        <taxon>Candidatus Troglogloeales</taxon>
        <taxon>Candidatus Manganitrophaceae</taxon>
        <taxon>Candidatus Manganitrophus</taxon>
    </lineage>
</organism>
<keyword evidence="2" id="KW-1185">Reference proteome</keyword>
<sequence>MSVSKIKIEETGKRCANHPGFAVLENLVARKPKKSRSGRYLAWRMSAGYYIKHFGLKYRESDRISSFIYEVNGEEDRTFLWAMETWVREVALAKGSIGEILDAIVILRVCRIDPRNVRTCPRVRKEIIRHVRSRYAQPGAVVSNGSHF</sequence>